<evidence type="ECO:0000256" key="2">
    <source>
        <dbReference type="ARBA" id="ARBA00006347"/>
    </source>
</evidence>
<dbReference type="InterPro" id="IPR036356">
    <property type="entry name" value="ERp29_C_sf"/>
</dbReference>
<comment type="similarity">
    <text evidence="2 9">Belongs to the protein disulfide isomerase family.</text>
</comment>
<dbReference type="PANTHER" id="PTHR45672">
    <property type="entry name" value="PROTEIN DISULFIDE-ISOMERASE C17H9.14C-RELATED"/>
    <property type="match status" value="1"/>
</dbReference>
<dbReference type="EC" id="5.3.4.1" evidence="3"/>
<name>A0A4S2N1K5_9PEZI</name>
<feature type="domain" description="Thioredoxin" evidence="11">
    <location>
        <begin position="150"/>
        <end position="268"/>
    </location>
</feature>
<evidence type="ECO:0000256" key="7">
    <source>
        <dbReference type="ARBA" id="ARBA00023235"/>
    </source>
</evidence>
<evidence type="ECO:0000313" key="12">
    <source>
        <dbReference type="EMBL" id="TGZ83018.1"/>
    </source>
</evidence>
<proteinExistence type="inferred from homology"/>
<evidence type="ECO:0000256" key="8">
    <source>
        <dbReference type="ARBA" id="ARBA00023284"/>
    </source>
</evidence>
<gene>
    <name evidence="12" type="ORF">EX30DRAFT_347344</name>
</gene>
<dbReference type="CDD" id="cd02998">
    <property type="entry name" value="PDI_a_ERp38"/>
    <property type="match status" value="2"/>
</dbReference>
<protein>
    <recommendedName>
        <fullName evidence="3">protein disulfide-isomerase</fullName>
        <ecNumber evidence="3">5.3.4.1</ecNumber>
    </recommendedName>
</protein>
<comment type="catalytic activity">
    <reaction evidence="1">
        <text>Catalyzes the rearrangement of -S-S- bonds in proteins.</text>
        <dbReference type="EC" id="5.3.4.1"/>
    </reaction>
</comment>
<dbReference type="Gene3D" id="1.20.1150.12">
    <property type="entry name" value="Endoplasmic reticulum resident protein 29, C-terminal domain"/>
    <property type="match status" value="1"/>
</dbReference>
<dbReference type="EMBL" id="ML220114">
    <property type="protein sequence ID" value="TGZ83018.1"/>
    <property type="molecule type" value="Genomic_DNA"/>
</dbReference>
<evidence type="ECO:0000256" key="1">
    <source>
        <dbReference type="ARBA" id="ARBA00001182"/>
    </source>
</evidence>
<dbReference type="SUPFAM" id="SSF47933">
    <property type="entry name" value="ERP29 C domain-like"/>
    <property type="match status" value="1"/>
</dbReference>
<dbReference type="GO" id="GO:0003756">
    <property type="term" value="F:protein disulfide isomerase activity"/>
    <property type="evidence" value="ECO:0007669"/>
    <property type="project" value="UniProtKB-EC"/>
</dbReference>
<keyword evidence="6" id="KW-1015">Disulfide bond</keyword>
<dbReference type="GO" id="GO:0005783">
    <property type="term" value="C:endoplasmic reticulum"/>
    <property type="evidence" value="ECO:0007669"/>
    <property type="project" value="InterPro"/>
</dbReference>
<dbReference type="InterPro" id="IPR005788">
    <property type="entry name" value="PDI_thioredoxin-like_dom"/>
</dbReference>
<dbReference type="Pfam" id="PF07749">
    <property type="entry name" value="ERp29"/>
    <property type="match status" value="1"/>
</dbReference>
<dbReference type="FunCoup" id="A0A4S2N1K5">
    <property type="interactions" value="146"/>
</dbReference>
<keyword evidence="5" id="KW-0677">Repeat</keyword>
<dbReference type="PRINTS" id="PR00421">
    <property type="entry name" value="THIOREDOXIN"/>
</dbReference>
<evidence type="ECO:0000256" key="3">
    <source>
        <dbReference type="ARBA" id="ARBA00012723"/>
    </source>
</evidence>
<evidence type="ECO:0000259" key="11">
    <source>
        <dbReference type="PROSITE" id="PS51352"/>
    </source>
</evidence>
<dbReference type="FunFam" id="3.40.30.10:FF:000032">
    <property type="entry name" value="Protein disulfide-isomerase A6 homolog"/>
    <property type="match status" value="1"/>
</dbReference>
<dbReference type="OrthoDB" id="10264505at2759"/>
<dbReference type="GO" id="GO:0006457">
    <property type="term" value="P:protein folding"/>
    <property type="evidence" value="ECO:0007669"/>
    <property type="project" value="TreeGrafter"/>
</dbReference>
<dbReference type="InParanoid" id="A0A4S2N1K5"/>
<dbReference type="Gene3D" id="3.40.30.10">
    <property type="entry name" value="Glutaredoxin"/>
    <property type="match status" value="2"/>
</dbReference>
<dbReference type="Pfam" id="PF00085">
    <property type="entry name" value="Thioredoxin"/>
    <property type="match status" value="2"/>
</dbReference>
<dbReference type="STRING" id="341454.A0A4S2N1K5"/>
<dbReference type="AlphaFoldDB" id="A0A4S2N1K5"/>
<dbReference type="NCBIfam" id="TIGR01126">
    <property type="entry name" value="pdi_dom"/>
    <property type="match status" value="1"/>
</dbReference>
<dbReference type="InterPro" id="IPR036249">
    <property type="entry name" value="Thioredoxin-like_sf"/>
</dbReference>
<evidence type="ECO:0000256" key="9">
    <source>
        <dbReference type="RuleBase" id="RU004208"/>
    </source>
</evidence>
<keyword evidence="4 10" id="KW-0732">Signal</keyword>
<evidence type="ECO:0000256" key="6">
    <source>
        <dbReference type="ARBA" id="ARBA00023157"/>
    </source>
</evidence>
<dbReference type="PROSITE" id="PS00194">
    <property type="entry name" value="THIOREDOXIN_1"/>
    <property type="match status" value="2"/>
</dbReference>
<dbReference type="InterPro" id="IPR013766">
    <property type="entry name" value="Thioredoxin_domain"/>
</dbReference>
<dbReference type="PROSITE" id="PS51352">
    <property type="entry name" value="THIOREDOXIN_2"/>
    <property type="match status" value="2"/>
</dbReference>
<feature type="signal peptide" evidence="10">
    <location>
        <begin position="1"/>
        <end position="18"/>
    </location>
</feature>
<dbReference type="Proteomes" id="UP000298138">
    <property type="component" value="Unassembled WGS sequence"/>
</dbReference>
<organism evidence="12 13">
    <name type="scientific">Ascodesmis nigricans</name>
    <dbReference type="NCBI Taxonomy" id="341454"/>
    <lineage>
        <taxon>Eukaryota</taxon>
        <taxon>Fungi</taxon>
        <taxon>Dikarya</taxon>
        <taxon>Ascomycota</taxon>
        <taxon>Pezizomycotina</taxon>
        <taxon>Pezizomycetes</taxon>
        <taxon>Pezizales</taxon>
        <taxon>Ascodesmidaceae</taxon>
        <taxon>Ascodesmis</taxon>
    </lineage>
</organism>
<dbReference type="InterPro" id="IPR011679">
    <property type="entry name" value="ERp29_C"/>
</dbReference>
<dbReference type="InterPro" id="IPR051063">
    <property type="entry name" value="PDI"/>
</dbReference>
<keyword evidence="7 12" id="KW-0413">Isomerase</keyword>
<keyword evidence="13" id="KW-1185">Reference proteome</keyword>
<evidence type="ECO:0000313" key="13">
    <source>
        <dbReference type="Proteomes" id="UP000298138"/>
    </source>
</evidence>
<dbReference type="InterPro" id="IPR017937">
    <property type="entry name" value="Thioredoxin_CS"/>
</dbReference>
<evidence type="ECO:0000256" key="10">
    <source>
        <dbReference type="SAM" id="SignalP"/>
    </source>
</evidence>
<feature type="domain" description="Thioredoxin" evidence="11">
    <location>
        <begin position="4"/>
        <end position="147"/>
    </location>
</feature>
<reference evidence="12 13" key="1">
    <citation type="submission" date="2019-04" db="EMBL/GenBank/DDBJ databases">
        <title>Comparative genomics and transcriptomics to analyze fruiting body development in filamentous ascomycetes.</title>
        <authorList>
            <consortium name="DOE Joint Genome Institute"/>
            <person name="Lutkenhaus R."/>
            <person name="Traeger S."/>
            <person name="Breuer J."/>
            <person name="Kuo A."/>
            <person name="Lipzen A."/>
            <person name="Pangilinan J."/>
            <person name="Dilworth D."/>
            <person name="Sandor L."/>
            <person name="Poggeler S."/>
            <person name="Barry K."/>
            <person name="Grigoriev I.V."/>
            <person name="Nowrousian M."/>
        </authorList>
    </citation>
    <scope>NUCLEOTIDE SEQUENCE [LARGE SCALE GENOMIC DNA]</scope>
    <source>
        <strain evidence="12 13">CBS 389.68</strain>
    </source>
</reference>
<evidence type="ECO:0000256" key="4">
    <source>
        <dbReference type="ARBA" id="ARBA00022729"/>
    </source>
</evidence>
<dbReference type="CDD" id="cd00238">
    <property type="entry name" value="ERp29c"/>
    <property type="match status" value="1"/>
</dbReference>
<keyword evidence="8" id="KW-0676">Redox-active center</keyword>
<feature type="chain" id="PRO_5020821256" description="protein disulfide-isomerase" evidence="10">
    <location>
        <begin position="19"/>
        <end position="390"/>
    </location>
</feature>
<dbReference type="PANTHER" id="PTHR45672:SF11">
    <property type="entry name" value="PROTEIN DISULFIDE-ISOMERASE C17H9.14C"/>
    <property type="match status" value="1"/>
</dbReference>
<sequence>MRAVSVFLAAVSAVVVAASNVVELTPKNFDDVVLKSGKPALVEFFAPWCGHCKNLAPIWEELADSYVSKADQVTIAKVDADSRNSSSQASAPPMCLPSYCHKSLGSRFGIRGFPTLKYFDGKSDTPIDYDGRRDLGSLQSFVAEHAGVKAKAKKEAPSKVVTLTDSNFSEVVNGDKHVLVEFYAPWCGHCKALAPTYEALGLAFSTEPDVVIAKIDCNAANGKATAAKYGITGFPTLKFFPKGSTEPVDYSDGRTEAAFIEFLNSKTGTQRAVGGVLNAAAGLLPDFDKIIATVKKGEETTIQKAKEAIAKLVVETKEKSAKVYARVLEKLSQDAEYVEKEIKRLGRILSKNELDPNKRDEMTVKQNILKSFYQDKSAAAEDAEDAKDEL</sequence>
<evidence type="ECO:0000256" key="5">
    <source>
        <dbReference type="ARBA" id="ARBA00022737"/>
    </source>
</evidence>
<accession>A0A4S2N1K5</accession>
<dbReference type="SUPFAM" id="SSF52833">
    <property type="entry name" value="Thioredoxin-like"/>
    <property type="match status" value="2"/>
</dbReference>